<dbReference type="InterPro" id="IPR036961">
    <property type="entry name" value="Kinesin_motor_dom_sf"/>
</dbReference>
<dbReference type="SUPFAM" id="SSF47781">
    <property type="entry name" value="RuvA domain 2-like"/>
    <property type="match status" value="1"/>
</dbReference>
<evidence type="ECO:0000256" key="3">
    <source>
        <dbReference type="PROSITE-ProRule" id="PRU00283"/>
    </source>
</evidence>
<dbReference type="InterPro" id="IPR027640">
    <property type="entry name" value="Kinesin-like_fam"/>
</dbReference>
<evidence type="ECO:0000259" key="4">
    <source>
        <dbReference type="PROSITE" id="PS50067"/>
    </source>
</evidence>
<dbReference type="SMART" id="SM00129">
    <property type="entry name" value="KISc"/>
    <property type="match status" value="1"/>
</dbReference>
<dbReference type="GO" id="GO:0007018">
    <property type="term" value="P:microtubule-based movement"/>
    <property type="evidence" value="ECO:0007669"/>
    <property type="project" value="InterPro"/>
</dbReference>
<reference evidence="5" key="2">
    <citation type="submission" date="2019-06" db="EMBL/GenBank/DDBJ databases">
        <title>Genomics analysis of Aphanomyces spp. identifies a new class of oomycete effector associated with host adaptation.</title>
        <authorList>
            <person name="Gaulin E."/>
        </authorList>
    </citation>
    <scope>NUCLEOTIDE SEQUENCE</scope>
    <source>
        <strain evidence="5">CBS 578.67</strain>
    </source>
</reference>
<protein>
    <submittedName>
        <fullName evidence="6">Aste57867_24273 protein</fullName>
    </submittedName>
</protein>
<dbReference type="GO" id="GO:0003777">
    <property type="term" value="F:microtubule motor activity"/>
    <property type="evidence" value="ECO:0007669"/>
    <property type="project" value="InterPro"/>
</dbReference>
<feature type="binding site" evidence="3">
    <location>
        <begin position="94"/>
        <end position="101"/>
    </location>
    <ligand>
        <name>ATP</name>
        <dbReference type="ChEBI" id="CHEBI:30616"/>
    </ligand>
</feature>
<evidence type="ECO:0000256" key="1">
    <source>
        <dbReference type="ARBA" id="ARBA00022701"/>
    </source>
</evidence>
<gene>
    <name evidence="6" type="primary">Aste57867_24273</name>
    <name evidence="5" type="ORF">As57867_024198</name>
    <name evidence="6" type="ORF">ASTE57867_24273</name>
</gene>
<dbReference type="Gene3D" id="1.10.150.280">
    <property type="entry name" value="AF1531-like domain"/>
    <property type="match status" value="1"/>
</dbReference>
<dbReference type="GO" id="GO:0005875">
    <property type="term" value="C:microtubule associated complex"/>
    <property type="evidence" value="ECO:0007669"/>
    <property type="project" value="TreeGrafter"/>
</dbReference>
<dbReference type="InterPro" id="IPR001752">
    <property type="entry name" value="Kinesin_motor_dom"/>
</dbReference>
<keyword evidence="3" id="KW-0547">Nucleotide-binding</keyword>
<accession>A0A485LR36</accession>
<dbReference type="PANTHER" id="PTHR47969">
    <property type="entry name" value="CHROMOSOME-ASSOCIATED KINESIN KIF4A-RELATED"/>
    <property type="match status" value="1"/>
</dbReference>
<dbReference type="GO" id="GO:0007052">
    <property type="term" value="P:mitotic spindle organization"/>
    <property type="evidence" value="ECO:0007669"/>
    <property type="project" value="TreeGrafter"/>
</dbReference>
<dbReference type="AlphaFoldDB" id="A0A485LR36"/>
<comment type="similarity">
    <text evidence="3">Belongs to the TRAFAC class myosin-kinesin ATPase superfamily. Kinesin family.</text>
</comment>
<sequence length="547" mass="60034">MASLFLLPPPHMKVIVRVRPMLPTESKKSPATCVEIAAASPSNHESQIQIDEQVFDVDRVYDDRLNQRDFFVKEFSHVIPSVFDGTNVTVFACGTPSAGKTYTMEGASKNPGVTARAMQKLFQYGQQQVADFRVEMVLVEVCQSKVIDCLVSKNHQEELSVRNAPNGRVLVDGVVRKHIRSYTEFHTAYDRACKQRRKGASAFYARSSRSHLVVQLRINSRGFDGSVHESQFDLIDLAGHDDICPSVQESASMMLDLQPLAGNAISRLLTDSVAHSDMAVMVCAISPARVVVKETLQMLQYAAKKKHAVSPVPVVVNMQAVELTPKAKPAATPTLETTTPWSKRRRVVLKSANKIVPPMKKLKLQGSTTGAPVVVVPRPIRLKPFAGSRVVPGRAFLSQPIETASIKHLLTMAVDFEKRGKGRAAVALYKHAHGLLPQANEKLAARIRALEENASPLTSPTAGSSPRPMHAHVQHILEADILDTLNHGSPEALLELSGIGEKKAAKILKGRDHVVYTSVRDLAKVGMGEKQVIRFQHLNITSRLTPL</sequence>
<dbReference type="InterPro" id="IPR010994">
    <property type="entry name" value="RuvA_2-like"/>
</dbReference>
<dbReference type="Proteomes" id="UP000332933">
    <property type="component" value="Unassembled WGS sequence"/>
</dbReference>
<evidence type="ECO:0000313" key="6">
    <source>
        <dbReference type="EMBL" id="VFU00913.1"/>
    </source>
</evidence>
<keyword evidence="7" id="KW-1185">Reference proteome</keyword>
<dbReference type="SUPFAM" id="SSF52540">
    <property type="entry name" value="P-loop containing nucleoside triphosphate hydrolases"/>
    <property type="match status" value="1"/>
</dbReference>
<dbReference type="PRINTS" id="PR00380">
    <property type="entry name" value="KINESINHEAVY"/>
</dbReference>
<evidence type="ECO:0000256" key="2">
    <source>
        <dbReference type="ARBA" id="ARBA00023175"/>
    </source>
</evidence>
<dbReference type="PROSITE" id="PS50067">
    <property type="entry name" value="KINESIN_MOTOR_2"/>
    <property type="match status" value="1"/>
</dbReference>
<keyword evidence="2 3" id="KW-0505">Motor protein</keyword>
<dbReference type="GO" id="GO:0008017">
    <property type="term" value="F:microtubule binding"/>
    <property type="evidence" value="ECO:0007669"/>
    <property type="project" value="InterPro"/>
</dbReference>
<proteinExistence type="inferred from homology"/>
<dbReference type="GO" id="GO:0051231">
    <property type="term" value="P:spindle elongation"/>
    <property type="evidence" value="ECO:0007669"/>
    <property type="project" value="TreeGrafter"/>
</dbReference>
<evidence type="ECO:0000313" key="5">
    <source>
        <dbReference type="EMBL" id="KAF0683711.1"/>
    </source>
</evidence>
<dbReference type="PANTHER" id="PTHR47969:SF9">
    <property type="entry name" value="KINESIN-LIKE PROTEIN"/>
    <property type="match status" value="1"/>
</dbReference>
<dbReference type="EMBL" id="VJMH01007383">
    <property type="protein sequence ID" value="KAF0683711.1"/>
    <property type="molecule type" value="Genomic_DNA"/>
</dbReference>
<dbReference type="InterPro" id="IPR027417">
    <property type="entry name" value="P-loop_NTPase"/>
</dbReference>
<organism evidence="6 7">
    <name type="scientific">Aphanomyces stellatus</name>
    <dbReference type="NCBI Taxonomy" id="120398"/>
    <lineage>
        <taxon>Eukaryota</taxon>
        <taxon>Sar</taxon>
        <taxon>Stramenopiles</taxon>
        <taxon>Oomycota</taxon>
        <taxon>Saprolegniomycetes</taxon>
        <taxon>Saprolegniales</taxon>
        <taxon>Verrucalvaceae</taxon>
        <taxon>Aphanomyces</taxon>
    </lineage>
</organism>
<dbReference type="EMBL" id="CAADRA010007409">
    <property type="protein sequence ID" value="VFU00913.1"/>
    <property type="molecule type" value="Genomic_DNA"/>
</dbReference>
<dbReference type="Pfam" id="PF00225">
    <property type="entry name" value="Kinesin"/>
    <property type="match status" value="1"/>
</dbReference>
<keyword evidence="1" id="KW-0493">Microtubule</keyword>
<evidence type="ECO:0000313" key="7">
    <source>
        <dbReference type="Proteomes" id="UP000332933"/>
    </source>
</evidence>
<keyword evidence="3" id="KW-0067">ATP-binding</keyword>
<feature type="domain" description="Kinesin motor" evidence="4">
    <location>
        <begin position="11"/>
        <end position="239"/>
    </location>
</feature>
<dbReference type="GO" id="GO:0005874">
    <property type="term" value="C:microtubule"/>
    <property type="evidence" value="ECO:0007669"/>
    <property type="project" value="UniProtKB-KW"/>
</dbReference>
<dbReference type="Gene3D" id="3.40.850.10">
    <property type="entry name" value="Kinesin motor domain"/>
    <property type="match status" value="1"/>
</dbReference>
<dbReference type="GO" id="GO:0005524">
    <property type="term" value="F:ATP binding"/>
    <property type="evidence" value="ECO:0007669"/>
    <property type="project" value="UniProtKB-UniRule"/>
</dbReference>
<name>A0A485LR36_9STRA</name>
<reference evidence="6 7" key="1">
    <citation type="submission" date="2019-03" db="EMBL/GenBank/DDBJ databases">
        <authorList>
            <person name="Gaulin E."/>
            <person name="Dumas B."/>
        </authorList>
    </citation>
    <scope>NUCLEOTIDE SEQUENCE [LARGE SCALE GENOMIC DNA]</scope>
    <source>
        <strain evidence="6">CBS 568.67</strain>
    </source>
</reference>
<dbReference type="OrthoDB" id="3176171at2759"/>